<proteinExistence type="predicted"/>
<organism evidence="2 3">
    <name type="scientific">Rhodobium orientis</name>
    <dbReference type="NCBI Taxonomy" id="34017"/>
    <lineage>
        <taxon>Bacteria</taxon>
        <taxon>Pseudomonadati</taxon>
        <taxon>Pseudomonadota</taxon>
        <taxon>Alphaproteobacteria</taxon>
        <taxon>Hyphomicrobiales</taxon>
        <taxon>Rhodobiaceae</taxon>
        <taxon>Rhodobium</taxon>
    </lineage>
</organism>
<comment type="caution">
    <text evidence="2">The sequence shown here is derived from an EMBL/GenBank/DDBJ whole genome shotgun (WGS) entry which is preliminary data.</text>
</comment>
<dbReference type="SUPFAM" id="SSF46689">
    <property type="entry name" value="Homeodomain-like"/>
    <property type="match status" value="1"/>
</dbReference>
<dbReference type="Gene3D" id="1.10.10.60">
    <property type="entry name" value="Homeodomain-like"/>
    <property type="match status" value="1"/>
</dbReference>
<keyword evidence="1" id="KW-0175">Coiled coil</keyword>
<dbReference type="Pfam" id="PF01527">
    <property type="entry name" value="HTH_Tnp_1"/>
    <property type="match status" value="1"/>
</dbReference>
<evidence type="ECO:0000313" key="2">
    <source>
        <dbReference type="EMBL" id="RAI24965.1"/>
    </source>
</evidence>
<gene>
    <name evidence="2" type="ORF">CH339_20230</name>
</gene>
<dbReference type="Proteomes" id="UP000249299">
    <property type="component" value="Unassembled WGS sequence"/>
</dbReference>
<protein>
    <recommendedName>
        <fullName evidence="4">Transposase</fullName>
    </recommendedName>
</protein>
<dbReference type="GO" id="GO:0006313">
    <property type="term" value="P:DNA transposition"/>
    <property type="evidence" value="ECO:0007669"/>
    <property type="project" value="InterPro"/>
</dbReference>
<feature type="coiled-coil region" evidence="1">
    <location>
        <begin position="25"/>
        <end position="59"/>
    </location>
</feature>
<dbReference type="InterPro" id="IPR009057">
    <property type="entry name" value="Homeodomain-like_sf"/>
</dbReference>
<evidence type="ECO:0008006" key="4">
    <source>
        <dbReference type="Google" id="ProtNLM"/>
    </source>
</evidence>
<dbReference type="GO" id="GO:0003677">
    <property type="term" value="F:DNA binding"/>
    <property type="evidence" value="ECO:0007669"/>
    <property type="project" value="InterPro"/>
</dbReference>
<evidence type="ECO:0000256" key="1">
    <source>
        <dbReference type="SAM" id="Coils"/>
    </source>
</evidence>
<reference evidence="2 3" key="1">
    <citation type="submission" date="2017-07" db="EMBL/GenBank/DDBJ databases">
        <title>Draft Genome Sequences of Select Purple Nonsulfur Bacteria.</title>
        <authorList>
            <person name="Lasarre B."/>
            <person name="Mckinlay J.B."/>
        </authorList>
    </citation>
    <scope>NUCLEOTIDE SEQUENCE [LARGE SCALE GENOMIC DNA]</scope>
    <source>
        <strain evidence="2 3">DSM 11290</strain>
    </source>
</reference>
<evidence type="ECO:0000313" key="3">
    <source>
        <dbReference type="Proteomes" id="UP000249299"/>
    </source>
</evidence>
<dbReference type="OrthoDB" id="9803878at2"/>
<keyword evidence="3" id="KW-1185">Reference proteome</keyword>
<dbReference type="GO" id="GO:0004803">
    <property type="term" value="F:transposase activity"/>
    <property type="evidence" value="ECO:0007669"/>
    <property type="project" value="InterPro"/>
</dbReference>
<accession>A0A327JFQ5</accession>
<sequence length="68" mass="7801">MGASSLGVSAHSLYKWVKAVSPDRSEQQSKELLEAKSEVLRLRAQLRRVEEERDLLKKAARYFAKEPE</sequence>
<dbReference type="InterPro" id="IPR002514">
    <property type="entry name" value="Transposase_8"/>
</dbReference>
<dbReference type="EMBL" id="NPEV01000060">
    <property type="protein sequence ID" value="RAI24965.1"/>
    <property type="molecule type" value="Genomic_DNA"/>
</dbReference>
<dbReference type="AlphaFoldDB" id="A0A327JFQ5"/>
<name>A0A327JFQ5_9HYPH</name>